<reference evidence="1 2" key="1">
    <citation type="submission" date="2017-12" db="EMBL/GenBank/DDBJ databases">
        <title>Hemimetabolous genomes reveal molecular basis of termite eusociality.</title>
        <authorList>
            <person name="Harrison M.C."/>
            <person name="Jongepier E."/>
            <person name="Robertson H.M."/>
            <person name="Arning N."/>
            <person name="Bitard-Feildel T."/>
            <person name="Chao H."/>
            <person name="Childers C.P."/>
            <person name="Dinh H."/>
            <person name="Doddapaneni H."/>
            <person name="Dugan S."/>
            <person name="Gowin J."/>
            <person name="Greiner C."/>
            <person name="Han Y."/>
            <person name="Hu H."/>
            <person name="Hughes D.S.T."/>
            <person name="Huylmans A.-K."/>
            <person name="Kemena C."/>
            <person name="Kremer L.P.M."/>
            <person name="Lee S.L."/>
            <person name="Lopez-Ezquerra A."/>
            <person name="Mallet L."/>
            <person name="Monroy-Kuhn J.M."/>
            <person name="Moser A."/>
            <person name="Murali S.C."/>
            <person name="Muzny D.M."/>
            <person name="Otani S."/>
            <person name="Piulachs M.-D."/>
            <person name="Poelchau M."/>
            <person name="Qu J."/>
            <person name="Schaub F."/>
            <person name="Wada-Katsumata A."/>
            <person name="Worley K.C."/>
            <person name="Xie Q."/>
            <person name="Ylla G."/>
            <person name="Poulsen M."/>
            <person name="Gibbs R.A."/>
            <person name="Schal C."/>
            <person name="Richards S."/>
            <person name="Belles X."/>
            <person name="Korb J."/>
            <person name="Bornberg-Bauer E."/>
        </authorList>
    </citation>
    <scope>NUCLEOTIDE SEQUENCE [LARGE SCALE GENOMIC DNA]</scope>
    <source>
        <tissue evidence="1">Whole body</tissue>
    </source>
</reference>
<dbReference type="SUPFAM" id="SSF49599">
    <property type="entry name" value="TRAF domain-like"/>
    <property type="match status" value="1"/>
</dbReference>
<sequence length="214" mass="24533">MLPDDMKVHKKHCDFKELVCASVIGPEGCLWACTRKDLTEHMFAEHRALISEDFKYDFVIRNYSEVTKFHATILMAVYSHLFLAKLEYDCVDGVFFGGVKFVSGAPDIGSTFRYEFEVGKETSNRTAHYKFMFSRQLHAISEEYKNHFASDHFWFSKALGNFFTDSKDTLTVTLVLKTVHSLAVKDVNAPEAYGFVPSQYCQRCVSQFNPTLLT</sequence>
<accession>A0A2J7QRN4</accession>
<dbReference type="EMBL" id="NEVH01011891">
    <property type="protein sequence ID" value="PNF31230.1"/>
    <property type="molecule type" value="Genomic_DNA"/>
</dbReference>
<organism evidence="1 2">
    <name type="scientific">Cryptotermes secundus</name>
    <dbReference type="NCBI Taxonomy" id="105785"/>
    <lineage>
        <taxon>Eukaryota</taxon>
        <taxon>Metazoa</taxon>
        <taxon>Ecdysozoa</taxon>
        <taxon>Arthropoda</taxon>
        <taxon>Hexapoda</taxon>
        <taxon>Insecta</taxon>
        <taxon>Pterygota</taxon>
        <taxon>Neoptera</taxon>
        <taxon>Polyneoptera</taxon>
        <taxon>Dictyoptera</taxon>
        <taxon>Blattodea</taxon>
        <taxon>Blattoidea</taxon>
        <taxon>Termitoidae</taxon>
        <taxon>Kalotermitidae</taxon>
        <taxon>Cryptotermitinae</taxon>
        <taxon>Cryptotermes</taxon>
    </lineage>
</organism>
<dbReference type="OrthoDB" id="8182903at2759"/>
<dbReference type="AlphaFoldDB" id="A0A2J7QRN4"/>
<comment type="caution">
    <text evidence="1">The sequence shown here is derived from an EMBL/GenBank/DDBJ whole genome shotgun (WGS) entry which is preliminary data.</text>
</comment>
<evidence type="ECO:0000313" key="1">
    <source>
        <dbReference type="EMBL" id="PNF31230.1"/>
    </source>
</evidence>
<proteinExistence type="predicted"/>
<keyword evidence="2" id="KW-1185">Reference proteome</keyword>
<dbReference type="Proteomes" id="UP000235965">
    <property type="component" value="Unassembled WGS sequence"/>
</dbReference>
<name>A0A2J7QRN4_9NEOP</name>
<dbReference type="InParanoid" id="A0A2J7QRN4"/>
<protein>
    <submittedName>
        <fullName evidence="1">Uncharacterized protein</fullName>
    </submittedName>
</protein>
<evidence type="ECO:0000313" key="2">
    <source>
        <dbReference type="Proteomes" id="UP000235965"/>
    </source>
</evidence>
<gene>
    <name evidence="1" type="ORF">B7P43_G14080</name>
</gene>